<gene>
    <name evidence="1" type="ORF">BD293_3877</name>
</gene>
<dbReference type="RefSeq" id="WP_142084970.1">
    <property type="nucleotide sequence ID" value="NZ_VFPT01000002.1"/>
</dbReference>
<proteinExistence type="predicted"/>
<name>A0A543K5Z2_9RHOB</name>
<protein>
    <submittedName>
        <fullName evidence="1">Uncharacterized protein</fullName>
    </submittedName>
</protein>
<reference evidence="1 2" key="1">
    <citation type="submission" date="2019-06" db="EMBL/GenBank/DDBJ databases">
        <title>Genomic Encyclopedia of Archaeal and Bacterial Type Strains, Phase II (KMG-II): from individual species to whole genera.</title>
        <authorList>
            <person name="Goeker M."/>
        </authorList>
    </citation>
    <scope>NUCLEOTIDE SEQUENCE [LARGE SCALE GENOMIC DNA]</scope>
    <source>
        <strain evidence="1 2">DSM 18423</strain>
    </source>
</reference>
<sequence length="111" mass="12345">MRPAYSSYETAVDRRVGTLLALATTQWANRAGVRLAQHRRTAKWKMLWAARMAGSVMLRRGMNARLKVGNGPSVSMVDLEESAGHAALPQGGLETFPSARCNRYARYEKHV</sequence>
<accession>A0A543K5Z2</accession>
<evidence type="ECO:0000313" key="1">
    <source>
        <dbReference type="EMBL" id="TQM90489.1"/>
    </source>
</evidence>
<dbReference type="EMBL" id="VFPT01000002">
    <property type="protein sequence ID" value="TQM90489.1"/>
    <property type="molecule type" value="Genomic_DNA"/>
</dbReference>
<organism evidence="1 2">
    <name type="scientific">Roseinatronobacter monicus</name>
    <dbReference type="NCBI Taxonomy" id="393481"/>
    <lineage>
        <taxon>Bacteria</taxon>
        <taxon>Pseudomonadati</taxon>
        <taxon>Pseudomonadota</taxon>
        <taxon>Alphaproteobacteria</taxon>
        <taxon>Rhodobacterales</taxon>
        <taxon>Paracoccaceae</taxon>
        <taxon>Roseinatronobacter</taxon>
    </lineage>
</organism>
<dbReference type="Proteomes" id="UP000320582">
    <property type="component" value="Unassembled WGS sequence"/>
</dbReference>
<dbReference type="AlphaFoldDB" id="A0A543K5Z2"/>
<evidence type="ECO:0000313" key="2">
    <source>
        <dbReference type="Proteomes" id="UP000320582"/>
    </source>
</evidence>
<keyword evidence="2" id="KW-1185">Reference proteome</keyword>
<comment type="caution">
    <text evidence="1">The sequence shown here is derived from an EMBL/GenBank/DDBJ whole genome shotgun (WGS) entry which is preliminary data.</text>
</comment>